<organism evidence="1">
    <name type="scientific">Nothobranchius kuhntae</name>
    <name type="common">Beira killifish</name>
    <dbReference type="NCBI Taxonomy" id="321403"/>
    <lineage>
        <taxon>Eukaryota</taxon>
        <taxon>Metazoa</taxon>
        <taxon>Chordata</taxon>
        <taxon>Craniata</taxon>
        <taxon>Vertebrata</taxon>
        <taxon>Euteleostomi</taxon>
        <taxon>Actinopterygii</taxon>
        <taxon>Neopterygii</taxon>
        <taxon>Teleostei</taxon>
        <taxon>Neoteleostei</taxon>
        <taxon>Acanthomorphata</taxon>
        <taxon>Ovalentaria</taxon>
        <taxon>Atherinomorphae</taxon>
        <taxon>Cyprinodontiformes</taxon>
        <taxon>Nothobranchiidae</taxon>
        <taxon>Nothobranchius</taxon>
    </lineage>
</organism>
<feature type="non-terminal residue" evidence="1">
    <location>
        <position position="112"/>
    </location>
</feature>
<evidence type="ECO:0000313" key="1">
    <source>
        <dbReference type="EMBL" id="SBR08087.1"/>
    </source>
</evidence>
<reference evidence="1" key="1">
    <citation type="submission" date="2016-05" db="EMBL/GenBank/DDBJ databases">
        <authorList>
            <person name="Lavstsen T."/>
            <person name="Jespersen J.S."/>
        </authorList>
    </citation>
    <scope>NUCLEOTIDE SEQUENCE</scope>
    <source>
        <tissue evidence="1">Brain</tissue>
    </source>
</reference>
<accession>A0A1A8JGC4</accession>
<name>A0A1A8JGC4_NOTKU</name>
<dbReference type="AlphaFoldDB" id="A0A1A8JGC4"/>
<dbReference type="EMBL" id="HAED01021398">
    <property type="protein sequence ID" value="SBR08087.1"/>
    <property type="molecule type" value="Transcribed_RNA"/>
</dbReference>
<proteinExistence type="predicted"/>
<reference evidence="1" key="2">
    <citation type="submission" date="2016-06" db="EMBL/GenBank/DDBJ databases">
        <title>The genome of a short-lived fish provides insights into sex chromosome evolution and the genetic control of aging.</title>
        <authorList>
            <person name="Reichwald K."/>
            <person name="Felder M."/>
            <person name="Petzold A."/>
            <person name="Koch P."/>
            <person name="Groth M."/>
            <person name="Platzer M."/>
        </authorList>
    </citation>
    <scope>NUCLEOTIDE SEQUENCE</scope>
    <source>
        <tissue evidence="1">Brain</tissue>
    </source>
</reference>
<protein>
    <submittedName>
        <fullName evidence="1">Uncharacterized protein</fullName>
    </submittedName>
</protein>
<sequence>IDFLDTTTFKGPQFQTTHKLDIKVYLKPTDAHTLLFKSSYHPKHIYAHTHMQASSNHSYCDFTESASNQITLRRPPEYCFLASYTGDTPGPFRGPAEPHSWRPRFGGFALTP</sequence>
<feature type="non-terminal residue" evidence="1">
    <location>
        <position position="1"/>
    </location>
</feature>
<gene>
    <name evidence="1" type="primary">Nfu_g_1_025729</name>
</gene>